<keyword evidence="3" id="KW-1185">Reference proteome</keyword>
<dbReference type="EMBL" id="CP016793">
    <property type="protein sequence ID" value="ANZ42841.1"/>
    <property type="molecule type" value="Genomic_DNA"/>
</dbReference>
<name>A0A1B2HYR5_9PSEU</name>
<proteinExistence type="predicted"/>
<gene>
    <name evidence="2" type="ORF">BBK82_18335</name>
</gene>
<sequence>MKAVGVFTVFVLGLACSPAQAASTWPGDSGTRTADGTNVFGKNLSGVSFESPDVVWAVQNGPSALYRLVPNGSTWKVDRKQSLRFRDGQGEPDAEGVVSTPDGVFVVVERDNDDGDVSAPVVLKVGGGSSAAAEWELPGLPPVDPNDGPEAIAWVPDAFLTGQNFKGDNGKLYDPADYPGHGGGLFAVGLEATGGIFLYALQEGRATLVAEFASGQPQVMDLEFEGNRLWATCDDNCGGRSTTLAVRDGRFKVTATYDRPAKLPNVNLEGFAISPSCVKGKKVVLWADDDNTNSHALRQGSVNCTA</sequence>
<reference evidence="2 3" key="1">
    <citation type="submission" date="2016-07" db="EMBL/GenBank/DDBJ databases">
        <title>Complete genome sequence of the Lentzea guizhouensis DHS C013.</title>
        <authorList>
            <person name="Cao C."/>
        </authorList>
    </citation>
    <scope>NUCLEOTIDE SEQUENCE [LARGE SCALE GENOMIC DNA]</scope>
    <source>
        <strain evidence="2 3">DHS C013</strain>
    </source>
</reference>
<feature type="signal peptide" evidence="1">
    <location>
        <begin position="1"/>
        <end position="21"/>
    </location>
</feature>
<evidence type="ECO:0000313" key="3">
    <source>
        <dbReference type="Proteomes" id="UP000093053"/>
    </source>
</evidence>
<dbReference type="Proteomes" id="UP000093053">
    <property type="component" value="Chromosome"/>
</dbReference>
<evidence type="ECO:0000313" key="2">
    <source>
        <dbReference type="EMBL" id="ANZ42841.1"/>
    </source>
</evidence>
<evidence type="ECO:0000256" key="1">
    <source>
        <dbReference type="SAM" id="SignalP"/>
    </source>
</evidence>
<protein>
    <recommendedName>
        <fullName evidence="4">Phytase-like domain-containing protein</fullName>
    </recommendedName>
</protein>
<dbReference type="AlphaFoldDB" id="A0A1B2HYR5"/>
<feature type="chain" id="PRO_5008538799" description="Phytase-like domain-containing protein" evidence="1">
    <location>
        <begin position="22"/>
        <end position="306"/>
    </location>
</feature>
<dbReference type="InterPro" id="IPR011041">
    <property type="entry name" value="Quinoprot_gluc/sorb_DH_b-prop"/>
</dbReference>
<dbReference type="PROSITE" id="PS51257">
    <property type="entry name" value="PROKAR_LIPOPROTEIN"/>
    <property type="match status" value="1"/>
</dbReference>
<keyword evidence="1" id="KW-0732">Signal</keyword>
<dbReference type="OrthoDB" id="5380360at2"/>
<dbReference type="STRING" id="1586287.BBK82_18335"/>
<accession>A0A1B2HYR5</accession>
<evidence type="ECO:0008006" key="4">
    <source>
        <dbReference type="Google" id="ProtNLM"/>
    </source>
</evidence>
<dbReference type="KEGG" id="led:BBK82_18335"/>
<organism evidence="2 3">
    <name type="scientific">Lentzea guizhouensis</name>
    <dbReference type="NCBI Taxonomy" id="1586287"/>
    <lineage>
        <taxon>Bacteria</taxon>
        <taxon>Bacillati</taxon>
        <taxon>Actinomycetota</taxon>
        <taxon>Actinomycetes</taxon>
        <taxon>Pseudonocardiales</taxon>
        <taxon>Pseudonocardiaceae</taxon>
        <taxon>Lentzea</taxon>
    </lineage>
</organism>
<dbReference type="SUPFAM" id="SSF50952">
    <property type="entry name" value="Soluble quinoprotein glucose dehydrogenase"/>
    <property type="match status" value="1"/>
</dbReference>